<evidence type="ECO:0000313" key="2">
    <source>
        <dbReference type="EMBL" id="KAK8106561.1"/>
    </source>
</evidence>
<sequence>MSDYSDEDQLSGSEYGESSSESPSDHDEDIGDVNEAELVGSSDEDERIGDDEFDAEVFDEDNVHVGVQDSAAVAKIADLVQRCETELRDLSPDGEDEDNLFDGNVHPLEYYRQGMKDMVVDRYKRKVYAKGTEKQIQNSENQSRQQW</sequence>
<feature type="compositionally biased region" description="Acidic residues" evidence="1">
    <location>
        <begin position="26"/>
        <end position="35"/>
    </location>
</feature>
<dbReference type="EMBL" id="JAQQWP010000008">
    <property type="protein sequence ID" value="KAK8106561.1"/>
    <property type="molecule type" value="Genomic_DNA"/>
</dbReference>
<evidence type="ECO:0000313" key="3">
    <source>
        <dbReference type="Proteomes" id="UP001392437"/>
    </source>
</evidence>
<protein>
    <submittedName>
        <fullName evidence="2">Uncharacterized protein</fullName>
    </submittedName>
</protein>
<dbReference type="AlphaFoldDB" id="A0AAW0QTQ2"/>
<dbReference type="Proteomes" id="UP001392437">
    <property type="component" value="Unassembled WGS sequence"/>
</dbReference>
<gene>
    <name evidence="2" type="ORF">PG999_009920</name>
</gene>
<name>A0AAW0QTQ2_9PEZI</name>
<feature type="region of interest" description="Disordered" evidence="1">
    <location>
        <begin position="1"/>
        <end position="51"/>
    </location>
</feature>
<accession>A0AAW0QTQ2</accession>
<evidence type="ECO:0000256" key="1">
    <source>
        <dbReference type="SAM" id="MobiDB-lite"/>
    </source>
</evidence>
<reference evidence="2 3" key="1">
    <citation type="submission" date="2023-01" db="EMBL/GenBank/DDBJ databases">
        <title>Analysis of 21 Apiospora genomes using comparative genomics revels a genus with tremendous synthesis potential of carbohydrate active enzymes and secondary metabolites.</title>
        <authorList>
            <person name="Sorensen T."/>
        </authorList>
    </citation>
    <scope>NUCLEOTIDE SEQUENCE [LARGE SCALE GENOMIC DNA]</scope>
    <source>
        <strain evidence="2 3">CBS 117206</strain>
    </source>
</reference>
<proteinExistence type="predicted"/>
<feature type="compositionally biased region" description="Acidic residues" evidence="1">
    <location>
        <begin position="42"/>
        <end position="51"/>
    </location>
</feature>
<comment type="caution">
    <text evidence="2">The sequence shown here is derived from an EMBL/GenBank/DDBJ whole genome shotgun (WGS) entry which is preliminary data.</text>
</comment>
<keyword evidence="3" id="KW-1185">Reference proteome</keyword>
<feature type="compositionally biased region" description="Low complexity" evidence="1">
    <location>
        <begin position="11"/>
        <end position="22"/>
    </location>
</feature>
<organism evidence="2 3">
    <name type="scientific">Apiospora kogelbergensis</name>
    <dbReference type="NCBI Taxonomy" id="1337665"/>
    <lineage>
        <taxon>Eukaryota</taxon>
        <taxon>Fungi</taxon>
        <taxon>Dikarya</taxon>
        <taxon>Ascomycota</taxon>
        <taxon>Pezizomycotina</taxon>
        <taxon>Sordariomycetes</taxon>
        <taxon>Xylariomycetidae</taxon>
        <taxon>Amphisphaeriales</taxon>
        <taxon>Apiosporaceae</taxon>
        <taxon>Apiospora</taxon>
    </lineage>
</organism>